<proteinExistence type="predicted"/>
<dbReference type="GeneID" id="5480901"/>
<dbReference type="AlphaFoldDB" id="A7F9E6"/>
<dbReference type="HOGENOM" id="CLU_3191611_0_0_1"/>
<dbReference type="Proteomes" id="UP000001312">
    <property type="component" value="Unassembled WGS sequence"/>
</dbReference>
<dbReference type="InParanoid" id="A7F9E6"/>
<gene>
    <name evidence="1" type="ORF">SS1G_14227</name>
</gene>
<accession>A7F9E6</accession>
<dbReference type="EMBL" id="CH476651">
    <property type="protein sequence ID" value="EDO00357.1"/>
    <property type="molecule type" value="Genomic_DNA"/>
</dbReference>
<dbReference type="KEGG" id="ssl:SS1G_14227"/>
<evidence type="ECO:0000313" key="1">
    <source>
        <dbReference type="EMBL" id="EDO00357.1"/>
    </source>
</evidence>
<dbReference type="RefSeq" id="XP_001584772.1">
    <property type="nucleotide sequence ID" value="XM_001584722.1"/>
</dbReference>
<protein>
    <submittedName>
        <fullName evidence="1">Uncharacterized protein</fullName>
    </submittedName>
</protein>
<evidence type="ECO:0000313" key="2">
    <source>
        <dbReference type="Proteomes" id="UP000001312"/>
    </source>
</evidence>
<sequence length="46" mass="4927">MGSMSSMCSYLQKFMVYDTCAIKCKCCIDSIPPTLGTALSVLGEAK</sequence>
<organism evidence="1 2">
    <name type="scientific">Sclerotinia sclerotiorum (strain ATCC 18683 / 1980 / Ss-1)</name>
    <name type="common">White mold</name>
    <name type="synonym">Whetzelinia sclerotiorum</name>
    <dbReference type="NCBI Taxonomy" id="665079"/>
    <lineage>
        <taxon>Eukaryota</taxon>
        <taxon>Fungi</taxon>
        <taxon>Dikarya</taxon>
        <taxon>Ascomycota</taxon>
        <taxon>Pezizomycotina</taxon>
        <taxon>Leotiomycetes</taxon>
        <taxon>Helotiales</taxon>
        <taxon>Sclerotiniaceae</taxon>
        <taxon>Sclerotinia</taxon>
    </lineage>
</organism>
<name>A7F9E6_SCLS1</name>
<keyword evidence="2" id="KW-1185">Reference proteome</keyword>
<reference evidence="2" key="1">
    <citation type="journal article" date="2011" name="PLoS Genet.">
        <title>Genomic analysis of the necrotrophic fungal pathogens Sclerotinia sclerotiorum and Botrytis cinerea.</title>
        <authorList>
            <person name="Amselem J."/>
            <person name="Cuomo C.A."/>
            <person name="van Kan J.A."/>
            <person name="Viaud M."/>
            <person name="Benito E.P."/>
            <person name="Couloux A."/>
            <person name="Coutinho P.M."/>
            <person name="de Vries R.P."/>
            <person name="Dyer P.S."/>
            <person name="Fillinger S."/>
            <person name="Fournier E."/>
            <person name="Gout L."/>
            <person name="Hahn M."/>
            <person name="Kohn L."/>
            <person name="Lapalu N."/>
            <person name="Plummer K.M."/>
            <person name="Pradier J.M."/>
            <person name="Quevillon E."/>
            <person name="Sharon A."/>
            <person name="Simon A."/>
            <person name="ten Have A."/>
            <person name="Tudzynski B."/>
            <person name="Tudzynski P."/>
            <person name="Wincker P."/>
            <person name="Andrew M."/>
            <person name="Anthouard V."/>
            <person name="Beever R.E."/>
            <person name="Beffa R."/>
            <person name="Benoit I."/>
            <person name="Bouzid O."/>
            <person name="Brault B."/>
            <person name="Chen Z."/>
            <person name="Choquer M."/>
            <person name="Collemare J."/>
            <person name="Cotton P."/>
            <person name="Danchin E.G."/>
            <person name="Da Silva C."/>
            <person name="Gautier A."/>
            <person name="Giraud C."/>
            <person name="Giraud T."/>
            <person name="Gonzalez C."/>
            <person name="Grossetete S."/>
            <person name="Guldener U."/>
            <person name="Henrissat B."/>
            <person name="Howlett B.J."/>
            <person name="Kodira C."/>
            <person name="Kretschmer M."/>
            <person name="Lappartient A."/>
            <person name="Leroch M."/>
            <person name="Levis C."/>
            <person name="Mauceli E."/>
            <person name="Neuveglise C."/>
            <person name="Oeser B."/>
            <person name="Pearson M."/>
            <person name="Poulain J."/>
            <person name="Poussereau N."/>
            <person name="Quesneville H."/>
            <person name="Rascle C."/>
            <person name="Schumacher J."/>
            <person name="Segurens B."/>
            <person name="Sexton A."/>
            <person name="Silva E."/>
            <person name="Sirven C."/>
            <person name="Soanes D.M."/>
            <person name="Talbot N.J."/>
            <person name="Templeton M."/>
            <person name="Yandava C."/>
            <person name="Yarden O."/>
            <person name="Zeng Q."/>
            <person name="Rollins J.A."/>
            <person name="Lebrun M.H."/>
            <person name="Dickman M."/>
        </authorList>
    </citation>
    <scope>NUCLEOTIDE SEQUENCE [LARGE SCALE GENOMIC DNA]</scope>
    <source>
        <strain evidence="2">ATCC 18683 / 1980 / Ss-1</strain>
    </source>
</reference>